<accession>A0A8H7BQW0</accession>
<comment type="caution">
    <text evidence="3">The sequence shown here is derived from an EMBL/GenBank/DDBJ whole genome shotgun (WGS) entry which is preliminary data.</text>
</comment>
<feature type="compositionally biased region" description="Basic and acidic residues" evidence="1">
    <location>
        <begin position="336"/>
        <end position="358"/>
    </location>
</feature>
<proteinExistence type="predicted"/>
<reference evidence="3" key="1">
    <citation type="submission" date="2020-01" db="EMBL/GenBank/DDBJ databases">
        <title>Genome Sequencing of Three Apophysomyces-Like Fungal Strains Confirms a Novel Fungal Genus in the Mucoromycota with divergent Burkholderia-like Endosymbiotic Bacteria.</title>
        <authorList>
            <person name="Stajich J.E."/>
            <person name="Macias A.M."/>
            <person name="Carter-House D."/>
            <person name="Lovett B."/>
            <person name="Kasson L.R."/>
            <person name="Berry K."/>
            <person name="Grigoriev I."/>
            <person name="Chang Y."/>
            <person name="Spatafora J."/>
            <person name="Kasson M.T."/>
        </authorList>
    </citation>
    <scope>NUCLEOTIDE SEQUENCE</scope>
    <source>
        <strain evidence="3">NRRL A-21654</strain>
    </source>
</reference>
<feature type="region of interest" description="Disordered" evidence="1">
    <location>
        <begin position="254"/>
        <end position="369"/>
    </location>
</feature>
<feature type="compositionally biased region" description="Basic residues" evidence="1">
    <location>
        <begin position="320"/>
        <end position="335"/>
    </location>
</feature>
<organism evidence="3 4">
    <name type="scientific">Apophysomyces ossiformis</name>
    <dbReference type="NCBI Taxonomy" id="679940"/>
    <lineage>
        <taxon>Eukaryota</taxon>
        <taxon>Fungi</taxon>
        <taxon>Fungi incertae sedis</taxon>
        <taxon>Mucoromycota</taxon>
        <taxon>Mucoromycotina</taxon>
        <taxon>Mucoromycetes</taxon>
        <taxon>Mucorales</taxon>
        <taxon>Mucorineae</taxon>
        <taxon>Mucoraceae</taxon>
        <taxon>Apophysomyces</taxon>
    </lineage>
</organism>
<dbReference type="EMBL" id="JABAYA010000113">
    <property type="protein sequence ID" value="KAF7724691.1"/>
    <property type="molecule type" value="Genomic_DNA"/>
</dbReference>
<evidence type="ECO:0000313" key="3">
    <source>
        <dbReference type="EMBL" id="KAF7724691.1"/>
    </source>
</evidence>
<dbReference type="CDD" id="cd22756">
    <property type="entry name" value="OTU_OTUD3-like"/>
    <property type="match status" value="1"/>
</dbReference>
<dbReference type="SUPFAM" id="SSF54001">
    <property type="entry name" value="Cysteine proteinases"/>
    <property type="match status" value="1"/>
</dbReference>
<gene>
    <name evidence="3" type="ORF">EC973_000799</name>
</gene>
<name>A0A8H7BQW0_9FUNG</name>
<sequence>MTKDKGRKSKRHTAKTKKQRKERRARKGTFTMDGGEDLDSQLRSLNLCTKDMAGDGNCLFRALSDQFHGSDSRHKMIRQEICTYLRANEETYKYFVEDDQSFDYHVDCMENDGTFGGNMELAAFARLKGVDIKVYQPGMIYIITGTEEEESEQDSEDKQVLHIAYHSWEHYSSVRNLDGPFTGPPEVHSMELNDESESDDGIEDSEFSSREKVVREACPDVEPRKIRRLLRKHKGNTDKVIDVLYSVIETEENPEKPVIDDARHAEDNDSKEDKNENSHLEPSTQEATKDEPASAQAAEAIESLIQPAVEQPDKQELIPKPKKIPARERKRQAKLRQKENQRAKKQQQPKEAENDEGKAMTQAMKQLYI</sequence>
<dbReference type="InterPro" id="IPR050704">
    <property type="entry name" value="Peptidase_C85-like"/>
</dbReference>
<evidence type="ECO:0000259" key="2">
    <source>
        <dbReference type="PROSITE" id="PS50802"/>
    </source>
</evidence>
<feature type="compositionally biased region" description="Basic and acidic residues" evidence="1">
    <location>
        <begin position="254"/>
        <end position="279"/>
    </location>
</feature>
<evidence type="ECO:0000313" key="4">
    <source>
        <dbReference type="Proteomes" id="UP000605846"/>
    </source>
</evidence>
<dbReference type="PROSITE" id="PS50802">
    <property type="entry name" value="OTU"/>
    <property type="match status" value="1"/>
</dbReference>
<dbReference type="AlphaFoldDB" id="A0A8H7BQW0"/>
<keyword evidence="4" id="KW-1185">Reference proteome</keyword>
<dbReference type="PANTHER" id="PTHR12419">
    <property type="entry name" value="OTU DOMAIN CONTAINING PROTEIN"/>
    <property type="match status" value="1"/>
</dbReference>
<feature type="compositionally biased region" description="Basic residues" evidence="1">
    <location>
        <begin position="1"/>
        <end position="27"/>
    </location>
</feature>
<dbReference type="PANTHER" id="PTHR12419:SF7">
    <property type="entry name" value="OTU DOMAIN-CONTAINING PROTEIN 3"/>
    <property type="match status" value="1"/>
</dbReference>
<evidence type="ECO:0000256" key="1">
    <source>
        <dbReference type="SAM" id="MobiDB-lite"/>
    </source>
</evidence>
<dbReference type="InterPro" id="IPR038765">
    <property type="entry name" value="Papain-like_cys_pep_sf"/>
</dbReference>
<dbReference type="GO" id="GO:0016579">
    <property type="term" value="P:protein deubiquitination"/>
    <property type="evidence" value="ECO:0007669"/>
    <property type="project" value="TreeGrafter"/>
</dbReference>
<dbReference type="Pfam" id="PF02338">
    <property type="entry name" value="OTU"/>
    <property type="match status" value="1"/>
</dbReference>
<feature type="compositionally biased region" description="Acidic residues" evidence="1">
    <location>
        <begin position="192"/>
        <end position="206"/>
    </location>
</feature>
<feature type="compositionally biased region" description="Basic and acidic residues" evidence="1">
    <location>
        <begin position="207"/>
        <end position="216"/>
    </location>
</feature>
<feature type="domain" description="OTU" evidence="2">
    <location>
        <begin position="47"/>
        <end position="177"/>
    </location>
</feature>
<dbReference type="InterPro" id="IPR003323">
    <property type="entry name" value="OTU_dom"/>
</dbReference>
<dbReference type="Gene3D" id="3.90.70.80">
    <property type="match status" value="1"/>
</dbReference>
<dbReference type="Proteomes" id="UP000605846">
    <property type="component" value="Unassembled WGS sequence"/>
</dbReference>
<feature type="region of interest" description="Disordered" evidence="1">
    <location>
        <begin position="1"/>
        <end position="33"/>
    </location>
</feature>
<dbReference type="GO" id="GO:0004843">
    <property type="term" value="F:cysteine-type deubiquitinase activity"/>
    <property type="evidence" value="ECO:0007669"/>
    <property type="project" value="TreeGrafter"/>
</dbReference>
<protein>
    <recommendedName>
        <fullName evidence="2">OTU domain-containing protein</fullName>
    </recommendedName>
</protein>
<dbReference type="OrthoDB" id="415023at2759"/>
<feature type="region of interest" description="Disordered" evidence="1">
    <location>
        <begin position="179"/>
        <end position="216"/>
    </location>
</feature>